<dbReference type="EMBL" id="QTSX02007292">
    <property type="protein sequence ID" value="KAJ9048971.1"/>
    <property type="molecule type" value="Genomic_DNA"/>
</dbReference>
<proteinExistence type="predicted"/>
<reference evidence="1" key="1">
    <citation type="submission" date="2022-04" db="EMBL/GenBank/DDBJ databases">
        <title>Genome of the entomopathogenic fungus Entomophthora muscae.</title>
        <authorList>
            <person name="Elya C."/>
            <person name="Lovett B.R."/>
            <person name="Lee E."/>
            <person name="Macias A.M."/>
            <person name="Hajek A.E."/>
            <person name="De Bivort B.L."/>
            <person name="Kasson M.T."/>
            <person name="De Fine Licht H.H."/>
            <person name="Stajich J.E."/>
        </authorList>
    </citation>
    <scope>NUCLEOTIDE SEQUENCE</scope>
    <source>
        <strain evidence="1">Berkeley</strain>
    </source>
</reference>
<name>A0ACC2RFZ3_9FUNG</name>
<evidence type="ECO:0000313" key="1">
    <source>
        <dbReference type="EMBL" id="KAJ9048971.1"/>
    </source>
</evidence>
<gene>
    <name evidence="1" type="ORF">DSO57_1029302</name>
</gene>
<evidence type="ECO:0000313" key="2">
    <source>
        <dbReference type="Proteomes" id="UP001165960"/>
    </source>
</evidence>
<protein>
    <submittedName>
        <fullName evidence="1">Uncharacterized protein</fullName>
    </submittedName>
</protein>
<dbReference type="Proteomes" id="UP001165960">
    <property type="component" value="Unassembled WGS sequence"/>
</dbReference>
<accession>A0ACC2RFZ3</accession>
<organism evidence="1 2">
    <name type="scientific">Entomophthora muscae</name>
    <dbReference type="NCBI Taxonomy" id="34485"/>
    <lineage>
        <taxon>Eukaryota</taxon>
        <taxon>Fungi</taxon>
        <taxon>Fungi incertae sedis</taxon>
        <taxon>Zoopagomycota</taxon>
        <taxon>Entomophthoromycotina</taxon>
        <taxon>Entomophthoromycetes</taxon>
        <taxon>Entomophthorales</taxon>
        <taxon>Entomophthoraceae</taxon>
        <taxon>Entomophthora</taxon>
    </lineage>
</organism>
<keyword evidence="2" id="KW-1185">Reference proteome</keyword>
<sequence length="194" mass="21575">MLYLWIVAGFGGASCRSVNPLKDPLLKDGLQGQYVEVPTPSNAIRFKDPIHYVSLLEFDNDMTFYRQDSVACLSKNCTTTSKGRYSLTRLSQGPFQEPAEYTFNLTTLNSETDIFNARVEREGERLVINPGKDQRVFYAKPSSCVDNGECQGPSLCATDKQCRMKGRLLTPCSVTSDCDSSLGYMCQNNACLSM</sequence>
<comment type="caution">
    <text evidence="1">The sequence shown here is derived from an EMBL/GenBank/DDBJ whole genome shotgun (WGS) entry which is preliminary data.</text>
</comment>